<reference evidence="3" key="1">
    <citation type="submission" date="2017-06" db="EMBL/GenBank/DDBJ databases">
        <authorList>
            <person name="Varghese N."/>
            <person name="Submissions S."/>
        </authorList>
    </citation>
    <scope>NUCLEOTIDE SEQUENCE [LARGE SCALE GENOMIC DNA]</scope>
    <source>
        <strain evidence="3">ANC 5114</strain>
    </source>
</reference>
<organism evidence="2 3">
    <name type="scientific">Acinetobacter apis</name>
    <dbReference type="NCBI Taxonomy" id="1229165"/>
    <lineage>
        <taxon>Bacteria</taxon>
        <taxon>Pseudomonadati</taxon>
        <taxon>Pseudomonadota</taxon>
        <taxon>Gammaproteobacteria</taxon>
        <taxon>Moraxellales</taxon>
        <taxon>Moraxellaceae</taxon>
        <taxon>Acinetobacter</taxon>
    </lineage>
</organism>
<evidence type="ECO:0000313" key="3">
    <source>
        <dbReference type="Proteomes" id="UP000243463"/>
    </source>
</evidence>
<proteinExistence type="predicted"/>
<dbReference type="Proteomes" id="UP000243463">
    <property type="component" value="Unassembled WGS sequence"/>
</dbReference>
<keyword evidence="1" id="KW-0472">Membrane</keyword>
<protein>
    <submittedName>
        <fullName evidence="2">Uncharacterized protein</fullName>
    </submittedName>
</protein>
<accession>A0A217ED53</accession>
<sequence>MSKLELFLTSGSVLIIILSIYLFAQTATRTIHLF</sequence>
<evidence type="ECO:0000313" key="2">
    <source>
        <dbReference type="EMBL" id="SNQ28391.1"/>
    </source>
</evidence>
<feature type="transmembrane region" description="Helical" evidence="1">
    <location>
        <begin position="6"/>
        <end position="24"/>
    </location>
</feature>
<gene>
    <name evidence="2" type="ORF">SAMN05444584_0310</name>
</gene>
<evidence type="ECO:0000256" key="1">
    <source>
        <dbReference type="SAM" id="Phobius"/>
    </source>
</evidence>
<name>A0A217ED53_9GAMM</name>
<keyword evidence="1" id="KW-1133">Transmembrane helix</keyword>
<dbReference type="EMBL" id="FZLN01000001">
    <property type="protein sequence ID" value="SNQ28391.1"/>
    <property type="molecule type" value="Genomic_DNA"/>
</dbReference>
<keyword evidence="1" id="KW-0812">Transmembrane</keyword>
<dbReference type="AlphaFoldDB" id="A0A217ED53"/>
<keyword evidence="3" id="KW-1185">Reference proteome</keyword>